<proteinExistence type="predicted"/>
<dbReference type="AlphaFoldDB" id="A0A0A8YC21"/>
<name>A0A0A8YC21_ARUDO</name>
<dbReference type="EMBL" id="GBRH01274376">
    <property type="protein sequence ID" value="JAD23519.1"/>
    <property type="molecule type" value="Transcribed_RNA"/>
</dbReference>
<organism evidence="1">
    <name type="scientific">Arundo donax</name>
    <name type="common">Giant reed</name>
    <name type="synonym">Donax arundinaceus</name>
    <dbReference type="NCBI Taxonomy" id="35708"/>
    <lineage>
        <taxon>Eukaryota</taxon>
        <taxon>Viridiplantae</taxon>
        <taxon>Streptophyta</taxon>
        <taxon>Embryophyta</taxon>
        <taxon>Tracheophyta</taxon>
        <taxon>Spermatophyta</taxon>
        <taxon>Magnoliopsida</taxon>
        <taxon>Liliopsida</taxon>
        <taxon>Poales</taxon>
        <taxon>Poaceae</taxon>
        <taxon>PACMAD clade</taxon>
        <taxon>Arundinoideae</taxon>
        <taxon>Arundineae</taxon>
        <taxon>Arundo</taxon>
    </lineage>
</organism>
<accession>A0A0A8YC21</accession>
<reference evidence="1" key="2">
    <citation type="journal article" date="2015" name="Data Brief">
        <title>Shoot transcriptome of the giant reed, Arundo donax.</title>
        <authorList>
            <person name="Barrero R.A."/>
            <person name="Guerrero F.D."/>
            <person name="Moolhuijzen P."/>
            <person name="Goolsby J.A."/>
            <person name="Tidwell J."/>
            <person name="Bellgard S.E."/>
            <person name="Bellgard M.I."/>
        </authorList>
    </citation>
    <scope>NUCLEOTIDE SEQUENCE</scope>
    <source>
        <tissue evidence="1">Shoot tissue taken approximately 20 cm above the soil surface</tissue>
    </source>
</reference>
<sequence>MLVQASLERKNCGMFPLQTTRPKG</sequence>
<evidence type="ECO:0000313" key="1">
    <source>
        <dbReference type="EMBL" id="JAD23519.1"/>
    </source>
</evidence>
<protein>
    <submittedName>
        <fullName evidence="1">Uncharacterized protein</fullName>
    </submittedName>
</protein>
<reference evidence="1" key="1">
    <citation type="submission" date="2014-09" db="EMBL/GenBank/DDBJ databases">
        <authorList>
            <person name="Magalhaes I.L.F."/>
            <person name="Oliveira U."/>
            <person name="Santos F.R."/>
            <person name="Vidigal T.H.D.A."/>
            <person name="Brescovit A.D."/>
            <person name="Santos A.J."/>
        </authorList>
    </citation>
    <scope>NUCLEOTIDE SEQUENCE</scope>
    <source>
        <tissue evidence="1">Shoot tissue taken approximately 20 cm above the soil surface</tissue>
    </source>
</reference>